<reference key="1">
    <citation type="submission" date="2010-11" db="EMBL/GenBank/DDBJ databases">
        <title>The complete genome of Paludibacter propionicigenes DSM 17365.</title>
        <authorList>
            <consortium name="US DOE Joint Genome Institute (JGI-PGF)"/>
            <person name="Lucas S."/>
            <person name="Copeland A."/>
            <person name="Lapidus A."/>
            <person name="Bruce D."/>
            <person name="Goodwin L."/>
            <person name="Pitluck S."/>
            <person name="Kyrpides N."/>
            <person name="Mavromatis K."/>
            <person name="Ivanova N."/>
            <person name="Munk A.C."/>
            <person name="Brettin T."/>
            <person name="Detter J.C."/>
            <person name="Han C."/>
            <person name="Tapia R."/>
            <person name="Land M."/>
            <person name="Hauser L."/>
            <person name="Markowitz V."/>
            <person name="Cheng J.-F."/>
            <person name="Hugenholtz P."/>
            <person name="Woyke T."/>
            <person name="Wu D."/>
            <person name="Gronow S."/>
            <person name="Wellnitz S."/>
            <person name="Brambilla E."/>
            <person name="Klenk H.-P."/>
            <person name="Eisen J.A."/>
        </authorList>
    </citation>
    <scope>NUCLEOTIDE SEQUENCE</scope>
    <source>
        <strain>WB4</strain>
    </source>
</reference>
<keyword evidence="6" id="KW-1185">Reference proteome</keyword>
<dbReference type="RefSeq" id="WP_013445828.1">
    <property type="nucleotide sequence ID" value="NC_014734.1"/>
</dbReference>
<sequence length="205" mass="22650">MKILIILFKINKRIYKSVSLFFEQIVSYVLLRLNGVTIGSGLKSRGIPSVDVSLGGKFSIGNNFDMNNGHKYNKIGRQQKCFFIVREKGHLVIGNNVGISSTAIICDKYIQIGDFVKIGGNVVIYDTDFHALDSNLRNEEQADYNNTNQEAVIIENNVFIGAHSTILKGVRIGENSIIGACSVVTKSIPRNEIWGGNPAKFIRGI</sequence>
<dbReference type="PROSITE" id="PS00101">
    <property type="entry name" value="HEXAPEP_TRANSFERASES"/>
    <property type="match status" value="1"/>
</dbReference>
<dbReference type="EMBL" id="CP002345">
    <property type="protein sequence ID" value="ADQ80459.1"/>
    <property type="molecule type" value="Genomic_DNA"/>
</dbReference>
<dbReference type="InterPro" id="IPR011004">
    <property type="entry name" value="Trimer_LpxA-like_sf"/>
</dbReference>
<name>E4T6W5_PALPW</name>
<dbReference type="Gene3D" id="2.160.10.10">
    <property type="entry name" value="Hexapeptide repeat proteins"/>
    <property type="match status" value="1"/>
</dbReference>
<keyword evidence="3" id="KW-0677">Repeat</keyword>
<keyword evidence="2 5" id="KW-0808">Transferase</keyword>
<organism evidence="5 6">
    <name type="scientific">Paludibacter propionicigenes (strain DSM 17365 / JCM 13257 / WB4)</name>
    <dbReference type="NCBI Taxonomy" id="694427"/>
    <lineage>
        <taxon>Bacteria</taxon>
        <taxon>Pseudomonadati</taxon>
        <taxon>Bacteroidota</taxon>
        <taxon>Bacteroidia</taxon>
        <taxon>Bacteroidales</taxon>
        <taxon>Paludibacteraceae</taxon>
        <taxon>Paludibacter</taxon>
    </lineage>
</organism>
<accession>E4T6W5</accession>
<keyword evidence="4" id="KW-0012">Acyltransferase</keyword>
<dbReference type="SUPFAM" id="SSF51161">
    <property type="entry name" value="Trimeric LpxA-like enzymes"/>
    <property type="match status" value="1"/>
</dbReference>
<evidence type="ECO:0000313" key="5">
    <source>
        <dbReference type="EMBL" id="ADQ80459.1"/>
    </source>
</evidence>
<proteinExistence type="inferred from homology"/>
<evidence type="ECO:0000256" key="2">
    <source>
        <dbReference type="ARBA" id="ARBA00022679"/>
    </source>
</evidence>
<dbReference type="PANTHER" id="PTHR23416:SF23">
    <property type="entry name" value="ACETYLTRANSFERASE C18B11.09C-RELATED"/>
    <property type="match status" value="1"/>
</dbReference>
<dbReference type="AlphaFoldDB" id="E4T6W5"/>
<dbReference type="GO" id="GO:0008374">
    <property type="term" value="F:O-acyltransferase activity"/>
    <property type="evidence" value="ECO:0007669"/>
    <property type="project" value="TreeGrafter"/>
</dbReference>
<reference evidence="5 6" key="2">
    <citation type="journal article" date="2011" name="Stand. Genomic Sci.">
        <title>Complete genome sequence of Paludibacter propionicigenes type strain (WB4).</title>
        <authorList>
            <person name="Gronow S."/>
            <person name="Munk C."/>
            <person name="Lapidus A."/>
            <person name="Nolan M."/>
            <person name="Lucas S."/>
            <person name="Hammon N."/>
            <person name="Deshpande S."/>
            <person name="Cheng J.F."/>
            <person name="Tapia R."/>
            <person name="Han C."/>
            <person name="Goodwin L."/>
            <person name="Pitluck S."/>
            <person name="Liolios K."/>
            <person name="Ivanova N."/>
            <person name="Mavromatis K."/>
            <person name="Mikhailova N."/>
            <person name="Pati A."/>
            <person name="Chen A."/>
            <person name="Palaniappan K."/>
            <person name="Land M."/>
            <person name="Hauser L."/>
            <person name="Chang Y.J."/>
            <person name="Jeffries C.D."/>
            <person name="Brambilla E."/>
            <person name="Rohde M."/>
            <person name="Goker M."/>
            <person name="Detter J.C."/>
            <person name="Woyke T."/>
            <person name="Bristow J."/>
            <person name="Eisen J.A."/>
            <person name="Markowitz V."/>
            <person name="Hugenholtz P."/>
            <person name="Kyrpides N.C."/>
            <person name="Klenk H.P."/>
        </authorList>
    </citation>
    <scope>NUCLEOTIDE SEQUENCE [LARGE SCALE GENOMIC DNA]</scope>
    <source>
        <strain evidence="6">DSM 17365 / JCM 13257 / WB4</strain>
    </source>
</reference>
<protein>
    <submittedName>
        <fullName evidence="5">Transferase hexapeptide repeat containing protein</fullName>
    </submittedName>
</protein>
<dbReference type="KEGG" id="ppn:Palpr_2324"/>
<dbReference type="OrthoDB" id="9812571at2"/>
<dbReference type="eggNOG" id="COG0110">
    <property type="taxonomic scope" value="Bacteria"/>
</dbReference>
<dbReference type="CDD" id="cd04647">
    <property type="entry name" value="LbH_MAT_like"/>
    <property type="match status" value="1"/>
</dbReference>
<comment type="similarity">
    <text evidence="1">Belongs to the transferase hexapeptide repeat family.</text>
</comment>
<gene>
    <name evidence="5" type="ordered locus">Palpr_2324</name>
</gene>
<evidence type="ECO:0000256" key="3">
    <source>
        <dbReference type="ARBA" id="ARBA00022737"/>
    </source>
</evidence>
<evidence type="ECO:0000256" key="1">
    <source>
        <dbReference type="ARBA" id="ARBA00007274"/>
    </source>
</evidence>
<dbReference type="STRING" id="694427.Palpr_2324"/>
<dbReference type="Pfam" id="PF00132">
    <property type="entry name" value="Hexapep"/>
    <property type="match status" value="1"/>
</dbReference>
<dbReference type="Proteomes" id="UP000008718">
    <property type="component" value="Chromosome"/>
</dbReference>
<evidence type="ECO:0000256" key="4">
    <source>
        <dbReference type="ARBA" id="ARBA00023315"/>
    </source>
</evidence>
<dbReference type="PANTHER" id="PTHR23416">
    <property type="entry name" value="SIALIC ACID SYNTHASE-RELATED"/>
    <property type="match status" value="1"/>
</dbReference>
<evidence type="ECO:0000313" key="6">
    <source>
        <dbReference type="Proteomes" id="UP000008718"/>
    </source>
</evidence>
<dbReference type="InterPro" id="IPR001451">
    <property type="entry name" value="Hexapep"/>
</dbReference>
<dbReference type="HOGENOM" id="CLU_051638_7_1_10"/>
<dbReference type="InterPro" id="IPR051159">
    <property type="entry name" value="Hexapeptide_acetyltransf"/>
</dbReference>
<dbReference type="InterPro" id="IPR018357">
    <property type="entry name" value="Hexapep_transf_CS"/>
</dbReference>